<keyword evidence="2" id="KW-0808">Transferase</keyword>
<evidence type="ECO:0000256" key="1">
    <source>
        <dbReference type="SAM" id="SignalP"/>
    </source>
</evidence>
<keyword evidence="2" id="KW-0489">Methyltransferase</keyword>
<reference evidence="2 3" key="1">
    <citation type="submission" date="2022-08" db="EMBL/GenBank/DDBJ databases">
        <title>Bacterial and archaeal communities from various locations to study Microbial Dark Matter (Phase II).</title>
        <authorList>
            <person name="Stepanauskas R."/>
        </authorList>
    </citation>
    <scope>NUCLEOTIDE SEQUENCE [LARGE SCALE GENOMIC DNA]</scope>
    <source>
        <strain evidence="2 3">PD1</strain>
    </source>
</reference>
<keyword evidence="3" id="KW-1185">Reference proteome</keyword>
<dbReference type="SUPFAM" id="SSF53335">
    <property type="entry name" value="S-adenosyl-L-methionine-dependent methyltransferases"/>
    <property type="match status" value="1"/>
</dbReference>
<accession>A0ABT2EME8</accession>
<dbReference type="Proteomes" id="UP001204798">
    <property type="component" value="Unassembled WGS sequence"/>
</dbReference>
<gene>
    <name evidence="2" type="ORF">M2350_001533</name>
</gene>
<protein>
    <submittedName>
        <fullName evidence="2">SAM-dependent methyltransferase</fullName>
    </submittedName>
</protein>
<dbReference type="GO" id="GO:0008168">
    <property type="term" value="F:methyltransferase activity"/>
    <property type="evidence" value="ECO:0007669"/>
    <property type="project" value="UniProtKB-KW"/>
</dbReference>
<evidence type="ECO:0000313" key="3">
    <source>
        <dbReference type="Proteomes" id="UP001204798"/>
    </source>
</evidence>
<proteinExistence type="predicted"/>
<dbReference type="InterPro" id="IPR017853">
    <property type="entry name" value="GH"/>
</dbReference>
<evidence type="ECO:0000313" key="2">
    <source>
        <dbReference type="EMBL" id="MCS3919133.1"/>
    </source>
</evidence>
<feature type="signal peptide" evidence="1">
    <location>
        <begin position="1"/>
        <end position="23"/>
    </location>
</feature>
<dbReference type="RefSeq" id="WP_259095300.1">
    <property type="nucleotide sequence ID" value="NZ_CP130454.1"/>
</dbReference>
<name>A0ABT2EME8_9BACT</name>
<feature type="chain" id="PRO_5046663367" evidence="1">
    <location>
        <begin position="24"/>
        <end position="769"/>
    </location>
</feature>
<dbReference type="InterPro" id="IPR029063">
    <property type="entry name" value="SAM-dependent_MTases_sf"/>
</dbReference>
<comment type="caution">
    <text evidence="2">The sequence shown here is derived from an EMBL/GenBank/DDBJ whole genome shotgun (WGS) entry which is preliminary data.</text>
</comment>
<dbReference type="EMBL" id="JANUCP010000002">
    <property type="protein sequence ID" value="MCS3919133.1"/>
    <property type="molecule type" value="Genomic_DNA"/>
</dbReference>
<keyword evidence="1" id="KW-0732">Signal</keyword>
<organism evidence="2 3">
    <name type="scientific">Candidatus Fervidibacter sacchari</name>
    <dbReference type="NCBI Taxonomy" id="1448929"/>
    <lineage>
        <taxon>Bacteria</taxon>
        <taxon>Candidatus Fervidibacterota</taxon>
        <taxon>Candidatus Fervidibacter</taxon>
    </lineage>
</organism>
<dbReference type="Gene3D" id="3.20.20.80">
    <property type="entry name" value="Glycosidases"/>
    <property type="match status" value="1"/>
</dbReference>
<sequence>MRQEAILLGIALALLLPSHCASAQTAFKPKRVAVISSSGVNNDFRSWNEYDGRLQVLGWEFDKFRNTELEKFFERAQDYDFVLTTSLWNYGDPQDMRKFVPQWRRYLEGGGVIVLTDMAYPPMCDWLSALREDLSISYGDAFRDLGAEKASLDTSRLSRFLLKPNRVEALNYWAHFTKWGKGYTVWAQTKAGTAIGLMASIGRGVLIVTTAWAFSPEMLVNLYANALTVKSGIWAEFVGLPEKFAPSNQSVRLLVENLKEQPKTVEVILTVTRDKGQGTRVRSLKVSLRGRESKMVSLPVTFGYRGKLNLVATVNLPEGKVVEVSHPVLVPELVELSLKRTVFVRSDKVEISVSLNPFQGQKAKAIVTVRQQGEAPIFTSTLTSSKVISLPAHSLKPGQYLVRAEATSGGEKQTVEAVFEISDLKSVPTVVRIGARGELLVNGKVFFPIGTYHVGIEDLKRVKELGFNCVTGPIYAGDQSELTPDQKAWHDEAYKQGLFVITELSEYIRGGRRNFEQARKIVSQLRVHPATIVHYAIDEPHGYGISPDAVRKFCQVIAETDPEHPTFVNEVPGVVTQYANIAHITGTDPYPIGSGVPESLSWVGNAVKQTVEAAGGRPVWAVIQSHRQPPPHSDNRFPTPEEIRCMAYLALNNGAKGLLFYAWGDVYRTEQGEWVSGFKFSEQLQRFFQNFNNELAEMGLHYLSGKVRKDAVKIEPADTALDAVWIEHGKAKFLVVVNPTSKPVRATISTPLNRFEKEFAPFEVHIARF</sequence>
<dbReference type="GO" id="GO:0032259">
    <property type="term" value="P:methylation"/>
    <property type="evidence" value="ECO:0007669"/>
    <property type="project" value="UniProtKB-KW"/>
</dbReference>
<dbReference type="SUPFAM" id="SSF51445">
    <property type="entry name" value="(Trans)glycosidases"/>
    <property type="match status" value="1"/>
</dbReference>